<dbReference type="STRING" id="1380566.A0A179FGW6"/>
<evidence type="ECO:0000313" key="2">
    <source>
        <dbReference type="EMBL" id="OAQ64588.1"/>
    </source>
</evidence>
<evidence type="ECO:0000313" key="3">
    <source>
        <dbReference type="Proteomes" id="UP000078397"/>
    </source>
</evidence>
<dbReference type="PANTHER" id="PTHR39606">
    <property type="entry name" value="SURFACE PROTEIN, PUTATIVE-RELATED"/>
    <property type="match status" value="1"/>
</dbReference>
<keyword evidence="3" id="KW-1185">Reference proteome</keyword>
<dbReference type="GeneID" id="28855679"/>
<gene>
    <name evidence="2" type="ORF">VFPPC_13913</name>
</gene>
<comment type="caution">
    <text evidence="2">The sequence shown here is derived from an EMBL/GenBank/DDBJ whole genome shotgun (WGS) entry which is preliminary data.</text>
</comment>
<dbReference type="Proteomes" id="UP000078397">
    <property type="component" value="Unassembled WGS sequence"/>
</dbReference>
<reference evidence="2 3" key="1">
    <citation type="journal article" date="2016" name="PLoS Pathog.">
        <title>Biosynthesis of antibiotic leucinostatins in bio-control fungus Purpureocillium lilacinum and their inhibition on phytophthora revealed by genome mining.</title>
        <authorList>
            <person name="Wang G."/>
            <person name="Liu Z."/>
            <person name="Lin R."/>
            <person name="Li E."/>
            <person name="Mao Z."/>
            <person name="Ling J."/>
            <person name="Yang Y."/>
            <person name="Yin W.B."/>
            <person name="Xie B."/>
        </authorList>
    </citation>
    <scope>NUCLEOTIDE SEQUENCE [LARGE SCALE GENOMIC DNA]</scope>
    <source>
        <strain evidence="2">170</strain>
    </source>
</reference>
<dbReference type="OrthoDB" id="2590867at2759"/>
<evidence type="ECO:0000256" key="1">
    <source>
        <dbReference type="SAM" id="MobiDB-lite"/>
    </source>
</evidence>
<accession>A0A179FGW6</accession>
<proteinExistence type="predicted"/>
<name>A0A179FGW6_METCM</name>
<feature type="region of interest" description="Disordered" evidence="1">
    <location>
        <begin position="1"/>
        <end position="184"/>
    </location>
</feature>
<protein>
    <submittedName>
        <fullName evidence="2">Cell surface protein</fullName>
    </submittedName>
</protein>
<dbReference type="PANTHER" id="PTHR39606:SF1">
    <property type="entry name" value="CELL SURFACE PROTEIN"/>
    <property type="match status" value="1"/>
</dbReference>
<sequence length="257" mass="26238">MCPIGRKTHHGKPEYVAGGNTAAAPGTSIPAQTAGAPGQPAIRNDLPGPAPNTAGPHRHDVLNKLDPTVDSQSGGAQVLGPGAQTTRQAYAPGHAQGMGNTVPGSNAHGVASHNAAYNAPPPNVASTAPVGNVPEGTYGPHSSRMANTLDPRVDSDLDSTGAAYTHGRQPAMVQGGAPVSHTRGEMYGTQQTRPANTLDPRVDLDPNIRGAATADGRTPRAVHVGGTQPGPAPNTAGPHRSDFMNKLDPNVDSKRYI</sequence>
<feature type="compositionally biased region" description="Low complexity" evidence="1">
    <location>
        <begin position="30"/>
        <end position="41"/>
    </location>
</feature>
<dbReference type="RefSeq" id="XP_018141902.1">
    <property type="nucleotide sequence ID" value="XM_018291685.1"/>
</dbReference>
<dbReference type="EMBL" id="LSBJ02000005">
    <property type="protein sequence ID" value="OAQ64588.1"/>
    <property type="molecule type" value="Genomic_DNA"/>
</dbReference>
<feature type="compositionally biased region" description="Basic residues" evidence="1">
    <location>
        <begin position="1"/>
        <end position="10"/>
    </location>
</feature>
<feature type="compositionally biased region" description="Basic and acidic residues" evidence="1">
    <location>
        <begin position="239"/>
        <end position="257"/>
    </location>
</feature>
<feature type="region of interest" description="Disordered" evidence="1">
    <location>
        <begin position="212"/>
        <end position="257"/>
    </location>
</feature>
<organism evidence="2 3">
    <name type="scientific">Pochonia chlamydosporia 170</name>
    <dbReference type="NCBI Taxonomy" id="1380566"/>
    <lineage>
        <taxon>Eukaryota</taxon>
        <taxon>Fungi</taxon>
        <taxon>Dikarya</taxon>
        <taxon>Ascomycota</taxon>
        <taxon>Pezizomycotina</taxon>
        <taxon>Sordariomycetes</taxon>
        <taxon>Hypocreomycetidae</taxon>
        <taxon>Hypocreales</taxon>
        <taxon>Clavicipitaceae</taxon>
        <taxon>Pochonia</taxon>
    </lineage>
</organism>
<dbReference type="KEGG" id="pchm:VFPPC_13913"/>
<dbReference type="AlphaFoldDB" id="A0A179FGW6"/>